<sequence>MLSIRSIPLNPSRVSPNPSPNPQFTLQFAPISSLKVVWRKDRKLDQAIENDKQWRLCSKVVKEVLNEPAQVIPLRYLEKRRERLRLPIKIKTFLNRYPGLFDTYPDRIKPKTQLVEFVLVSDRLRRFLDDEHRVREENERGSSGFRMIFCVVWCPSTRNSFGWSGNPGEGKSFLELVSWNDEFGKSVIERRAEEESRLTGVSIRPAFDWRLPSGFFIKKEMREWVRDWMELPYVSPYADASHLDQASPEMEKRTVGVLHELLSLSLLKRMPVPIVGKLREEYRLSNAFASVFTRHSGIFYMSLKNGIKTGVLREAYENEELVDRDPLLEIKDKFVELLDEGQRMRAEQMRAKRQAIRMEMEMVAIRNVDDS</sequence>
<organism evidence="3 4">
    <name type="scientific">Stephania yunnanensis</name>
    <dbReference type="NCBI Taxonomy" id="152371"/>
    <lineage>
        <taxon>Eukaryota</taxon>
        <taxon>Viridiplantae</taxon>
        <taxon>Streptophyta</taxon>
        <taxon>Embryophyta</taxon>
        <taxon>Tracheophyta</taxon>
        <taxon>Spermatophyta</taxon>
        <taxon>Magnoliopsida</taxon>
        <taxon>Ranunculales</taxon>
        <taxon>Menispermaceae</taxon>
        <taxon>Menispermoideae</taxon>
        <taxon>Cissampelideae</taxon>
        <taxon>Stephania</taxon>
    </lineage>
</organism>
<accession>A0AAP0E4G7</accession>
<evidence type="ECO:0000313" key="3">
    <source>
        <dbReference type="EMBL" id="KAK9086545.1"/>
    </source>
</evidence>
<dbReference type="PANTHER" id="PTHR31476">
    <property type="entry name" value="PROTEIN WHAT'S THIS FACTOR 1 HOMOLOG, CHLOROPLASTIC"/>
    <property type="match status" value="1"/>
</dbReference>
<protein>
    <recommendedName>
        <fullName evidence="2">PORR domain-containing protein</fullName>
    </recommendedName>
</protein>
<dbReference type="EMBL" id="JBBNAF010000013">
    <property type="protein sequence ID" value="KAK9086545.1"/>
    <property type="molecule type" value="Genomic_DNA"/>
</dbReference>
<evidence type="ECO:0000256" key="1">
    <source>
        <dbReference type="SAM" id="MobiDB-lite"/>
    </source>
</evidence>
<feature type="domain" description="PORR" evidence="2">
    <location>
        <begin position="149"/>
        <end position="342"/>
    </location>
</feature>
<reference evidence="3 4" key="1">
    <citation type="submission" date="2024-01" db="EMBL/GenBank/DDBJ databases">
        <title>Genome assemblies of Stephania.</title>
        <authorList>
            <person name="Yang L."/>
        </authorList>
    </citation>
    <scope>NUCLEOTIDE SEQUENCE [LARGE SCALE GENOMIC DNA]</scope>
    <source>
        <strain evidence="3">YNDBR</strain>
        <tissue evidence="3">Leaf</tissue>
    </source>
</reference>
<feature type="domain" description="PORR" evidence="2">
    <location>
        <begin position="40"/>
        <end position="140"/>
    </location>
</feature>
<dbReference type="InterPro" id="IPR021099">
    <property type="entry name" value="PORR_domain"/>
</dbReference>
<dbReference type="Pfam" id="PF11955">
    <property type="entry name" value="PORR"/>
    <property type="match status" value="2"/>
</dbReference>
<comment type="caution">
    <text evidence="3">The sequence shown here is derived from an EMBL/GenBank/DDBJ whole genome shotgun (WGS) entry which is preliminary data.</text>
</comment>
<feature type="region of interest" description="Disordered" evidence="1">
    <location>
        <begin position="1"/>
        <end position="21"/>
    </location>
</feature>
<keyword evidence="4" id="KW-1185">Reference proteome</keyword>
<proteinExistence type="predicted"/>
<dbReference type="InterPro" id="IPR045040">
    <property type="entry name" value="PORR_fam"/>
</dbReference>
<dbReference type="PANTHER" id="PTHR31476:SF3">
    <property type="entry name" value="UBIQUITIN CARBOXYL-TERMINAL HYDROLASE FAMILY PROTEIN"/>
    <property type="match status" value="1"/>
</dbReference>
<dbReference type="AlphaFoldDB" id="A0AAP0E4G7"/>
<evidence type="ECO:0000313" key="4">
    <source>
        <dbReference type="Proteomes" id="UP001420932"/>
    </source>
</evidence>
<gene>
    <name evidence="3" type="ORF">Syun_028939</name>
</gene>
<evidence type="ECO:0000259" key="2">
    <source>
        <dbReference type="Pfam" id="PF11955"/>
    </source>
</evidence>
<dbReference type="Proteomes" id="UP001420932">
    <property type="component" value="Unassembled WGS sequence"/>
</dbReference>
<name>A0AAP0E4G7_9MAGN</name>
<dbReference type="GO" id="GO:0003723">
    <property type="term" value="F:RNA binding"/>
    <property type="evidence" value="ECO:0007669"/>
    <property type="project" value="InterPro"/>
</dbReference>